<gene>
    <name evidence="1" type="ORF">E2C01_101173</name>
</gene>
<comment type="caution">
    <text evidence="1">The sequence shown here is derived from an EMBL/GenBank/DDBJ whole genome shotgun (WGS) entry which is preliminary data.</text>
</comment>
<reference evidence="1 2" key="1">
    <citation type="submission" date="2019-05" db="EMBL/GenBank/DDBJ databases">
        <title>Another draft genome of Portunus trituberculatus and its Hox gene families provides insights of decapod evolution.</title>
        <authorList>
            <person name="Jeong J.-H."/>
            <person name="Song I."/>
            <person name="Kim S."/>
            <person name="Choi T."/>
            <person name="Kim D."/>
            <person name="Ryu S."/>
            <person name="Kim W."/>
        </authorList>
    </citation>
    <scope>NUCLEOTIDE SEQUENCE [LARGE SCALE GENOMIC DNA]</scope>
    <source>
        <tissue evidence="1">Muscle</tissue>
    </source>
</reference>
<evidence type="ECO:0000313" key="2">
    <source>
        <dbReference type="Proteomes" id="UP000324222"/>
    </source>
</evidence>
<sequence length="98" mass="10899">MSKHDDDRENIVILSACTVYVTSSSTIVLGSSETEANLYDAAYSPDYYNASLHSASTSSSLYYESAKIRSIFYEDGDQNEDQEISLFLEGWFGQVRSG</sequence>
<dbReference type="AlphaFoldDB" id="A0A5B7KE27"/>
<dbReference type="Proteomes" id="UP000324222">
    <property type="component" value="Unassembled WGS sequence"/>
</dbReference>
<dbReference type="EMBL" id="VSRR010145957">
    <property type="protein sequence ID" value="MPD05430.1"/>
    <property type="molecule type" value="Genomic_DNA"/>
</dbReference>
<keyword evidence="2" id="KW-1185">Reference proteome</keyword>
<proteinExistence type="predicted"/>
<name>A0A5B7KE27_PORTR</name>
<accession>A0A5B7KE27</accession>
<organism evidence="1 2">
    <name type="scientific">Portunus trituberculatus</name>
    <name type="common">Swimming crab</name>
    <name type="synonym">Neptunus trituberculatus</name>
    <dbReference type="NCBI Taxonomy" id="210409"/>
    <lineage>
        <taxon>Eukaryota</taxon>
        <taxon>Metazoa</taxon>
        <taxon>Ecdysozoa</taxon>
        <taxon>Arthropoda</taxon>
        <taxon>Crustacea</taxon>
        <taxon>Multicrustacea</taxon>
        <taxon>Malacostraca</taxon>
        <taxon>Eumalacostraca</taxon>
        <taxon>Eucarida</taxon>
        <taxon>Decapoda</taxon>
        <taxon>Pleocyemata</taxon>
        <taxon>Brachyura</taxon>
        <taxon>Eubrachyura</taxon>
        <taxon>Portunoidea</taxon>
        <taxon>Portunidae</taxon>
        <taxon>Portuninae</taxon>
        <taxon>Portunus</taxon>
    </lineage>
</organism>
<evidence type="ECO:0000313" key="1">
    <source>
        <dbReference type="EMBL" id="MPD05430.1"/>
    </source>
</evidence>
<protein>
    <submittedName>
        <fullName evidence="1">Uncharacterized protein</fullName>
    </submittedName>
</protein>